<proteinExistence type="predicted"/>
<feature type="transmembrane region" description="Helical" evidence="1">
    <location>
        <begin position="203"/>
        <end position="221"/>
    </location>
</feature>
<protein>
    <submittedName>
        <fullName evidence="3">7TM_GPCR_Srx domain-containing protein</fullName>
    </submittedName>
</protein>
<evidence type="ECO:0000313" key="3">
    <source>
        <dbReference type="WBParaSite" id="L893_g19570.t1"/>
    </source>
</evidence>
<evidence type="ECO:0000256" key="1">
    <source>
        <dbReference type="SAM" id="Phobius"/>
    </source>
</evidence>
<dbReference type="AlphaFoldDB" id="A0A1I7YTG1"/>
<feature type="transmembrane region" description="Helical" evidence="1">
    <location>
        <begin position="113"/>
        <end position="142"/>
    </location>
</feature>
<name>A0A1I7YTG1_9BILA</name>
<sequence length="249" mass="28629">MIQQGLVQIILGVLFSLLALAIVLERQAWNWIERLIIGGTRAEIALSFVLVLNRLKILMGVRYSDNVHKVMIVVIWLCVIGYQTVIYTPLVSFHSTRPHVLPRYDYSVSLSYIVFRIGSYWLLVFALLSLFVYIIIVIHLLRQQYKMYILKVQNIGSLKERPVLIYACGKFCGDFTVALLYHFGDGFLPKELWVEHVILYCYSINYVVLSPLLCICTSSVVRKRMFGRSNNYQVTIVVSSTHQSSVVKV</sequence>
<feature type="transmembrane region" description="Helical" evidence="1">
    <location>
        <begin position="163"/>
        <end position="183"/>
    </location>
</feature>
<organism evidence="2 3">
    <name type="scientific">Steinernema glaseri</name>
    <dbReference type="NCBI Taxonomy" id="37863"/>
    <lineage>
        <taxon>Eukaryota</taxon>
        <taxon>Metazoa</taxon>
        <taxon>Ecdysozoa</taxon>
        <taxon>Nematoda</taxon>
        <taxon>Chromadorea</taxon>
        <taxon>Rhabditida</taxon>
        <taxon>Tylenchina</taxon>
        <taxon>Panagrolaimomorpha</taxon>
        <taxon>Strongyloidoidea</taxon>
        <taxon>Steinernematidae</taxon>
        <taxon>Steinernema</taxon>
    </lineage>
</organism>
<dbReference type="WBParaSite" id="L893_g19570.t1">
    <property type="protein sequence ID" value="L893_g19570.t1"/>
    <property type="gene ID" value="L893_g19570"/>
</dbReference>
<keyword evidence="1" id="KW-0472">Membrane</keyword>
<evidence type="ECO:0000313" key="2">
    <source>
        <dbReference type="Proteomes" id="UP000095287"/>
    </source>
</evidence>
<keyword evidence="1" id="KW-1133">Transmembrane helix</keyword>
<keyword evidence="1" id="KW-0812">Transmembrane</keyword>
<accession>A0A1I7YTG1</accession>
<keyword evidence="2" id="KW-1185">Reference proteome</keyword>
<reference evidence="3" key="1">
    <citation type="submission" date="2016-11" db="UniProtKB">
        <authorList>
            <consortium name="WormBaseParasite"/>
        </authorList>
    </citation>
    <scope>IDENTIFICATION</scope>
</reference>
<dbReference type="Proteomes" id="UP000095287">
    <property type="component" value="Unplaced"/>
</dbReference>
<feature type="transmembrane region" description="Helical" evidence="1">
    <location>
        <begin position="73"/>
        <end position="93"/>
    </location>
</feature>